<sequence>MPTTPASSHLAESSAKQTVPVWTSQMQSREELAVGCHARRPCPHRPHPRQATGEAQSREGRSSEAPLTARRMSCERTN</sequence>
<feature type="compositionally biased region" description="Basic residues" evidence="1">
    <location>
        <begin position="38"/>
        <end position="48"/>
    </location>
</feature>
<gene>
    <name evidence="2" type="ORF">H920_06371</name>
</gene>
<feature type="region of interest" description="Disordered" evidence="1">
    <location>
        <begin position="38"/>
        <end position="78"/>
    </location>
</feature>
<keyword evidence="3" id="KW-1185">Reference proteome</keyword>
<dbReference type="Proteomes" id="UP000028990">
    <property type="component" value="Unassembled WGS sequence"/>
</dbReference>
<evidence type="ECO:0000313" key="2">
    <source>
        <dbReference type="EMBL" id="KFO32268.1"/>
    </source>
</evidence>
<evidence type="ECO:0000313" key="3">
    <source>
        <dbReference type="Proteomes" id="UP000028990"/>
    </source>
</evidence>
<reference evidence="2 3" key="1">
    <citation type="submission" date="2013-11" db="EMBL/GenBank/DDBJ databases">
        <title>The Damaraland mole rat (Fukomys damarensis) genome and evolution of African mole rats.</title>
        <authorList>
            <person name="Gladyshev V.N."/>
            <person name="Fang X."/>
        </authorList>
    </citation>
    <scope>NUCLEOTIDE SEQUENCE [LARGE SCALE GENOMIC DNA]</scope>
    <source>
        <tissue evidence="2">Liver</tissue>
    </source>
</reference>
<dbReference type="EMBL" id="KN122191">
    <property type="protein sequence ID" value="KFO32268.1"/>
    <property type="molecule type" value="Genomic_DNA"/>
</dbReference>
<dbReference type="AlphaFoldDB" id="A0A091DP98"/>
<organism evidence="2 3">
    <name type="scientific">Fukomys damarensis</name>
    <name type="common">Damaraland mole rat</name>
    <name type="synonym">Cryptomys damarensis</name>
    <dbReference type="NCBI Taxonomy" id="885580"/>
    <lineage>
        <taxon>Eukaryota</taxon>
        <taxon>Metazoa</taxon>
        <taxon>Chordata</taxon>
        <taxon>Craniata</taxon>
        <taxon>Vertebrata</taxon>
        <taxon>Euteleostomi</taxon>
        <taxon>Mammalia</taxon>
        <taxon>Eutheria</taxon>
        <taxon>Euarchontoglires</taxon>
        <taxon>Glires</taxon>
        <taxon>Rodentia</taxon>
        <taxon>Hystricomorpha</taxon>
        <taxon>Bathyergidae</taxon>
        <taxon>Fukomys</taxon>
    </lineage>
</organism>
<feature type="region of interest" description="Disordered" evidence="1">
    <location>
        <begin position="1"/>
        <end position="20"/>
    </location>
</feature>
<accession>A0A091DP98</accession>
<protein>
    <submittedName>
        <fullName evidence="2">Uncharacterized protein</fullName>
    </submittedName>
</protein>
<name>A0A091DP98_FUKDA</name>
<evidence type="ECO:0000256" key="1">
    <source>
        <dbReference type="SAM" id="MobiDB-lite"/>
    </source>
</evidence>
<proteinExistence type="predicted"/>